<name>A0A6J4MR30_9CYAN</name>
<sequence length="79" mass="8704">MAQTRAVMPARYVPLADELLQTTGVSDYSTLIGILLSRYGKHLLSTWEIANCQQAAPVNPQPSVEVPIAQPETFTPMEF</sequence>
<accession>A0A6J4MR30</accession>
<feature type="region of interest" description="Disordered" evidence="1">
    <location>
        <begin position="59"/>
        <end position="79"/>
    </location>
</feature>
<gene>
    <name evidence="2" type="ORF">AVDCRST_MAG94-3744</name>
</gene>
<proteinExistence type="predicted"/>
<dbReference type="AlphaFoldDB" id="A0A6J4MR30"/>
<dbReference type="EMBL" id="CADCTY010001296">
    <property type="protein sequence ID" value="CAA9366277.1"/>
    <property type="molecule type" value="Genomic_DNA"/>
</dbReference>
<organism evidence="2">
    <name type="scientific">uncultured Leptolyngbya sp</name>
    <dbReference type="NCBI Taxonomy" id="332963"/>
    <lineage>
        <taxon>Bacteria</taxon>
        <taxon>Bacillati</taxon>
        <taxon>Cyanobacteriota</taxon>
        <taxon>Cyanophyceae</taxon>
        <taxon>Leptolyngbyales</taxon>
        <taxon>Leptolyngbyaceae</taxon>
        <taxon>Leptolyngbya group</taxon>
        <taxon>Leptolyngbya</taxon>
        <taxon>environmental samples</taxon>
    </lineage>
</organism>
<protein>
    <submittedName>
        <fullName evidence="2">Uncharacterized protein</fullName>
    </submittedName>
</protein>
<evidence type="ECO:0000256" key="1">
    <source>
        <dbReference type="SAM" id="MobiDB-lite"/>
    </source>
</evidence>
<reference evidence="2" key="1">
    <citation type="submission" date="2020-02" db="EMBL/GenBank/DDBJ databases">
        <authorList>
            <person name="Meier V. D."/>
        </authorList>
    </citation>
    <scope>NUCLEOTIDE SEQUENCE</scope>
    <source>
        <strain evidence="2">AVDCRST_MAG94</strain>
    </source>
</reference>
<evidence type="ECO:0000313" key="2">
    <source>
        <dbReference type="EMBL" id="CAA9366277.1"/>
    </source>
</evidence>